<keyword evidence="3" id="KW-1185">Reference proteome</keyword>
<name>A0ABN9BHM9_9NEOB</name>
<evidence type="ECO:0000313" key="2">
    <source>
        <dbReference type="EMBL" id="CAI9547130.1"/>
    </source>
</evidence>
<comment type="caution">
    <text evidence="2">The sequence shown here is derived from an EMBL/GenBank/DDBJ whole genome shotgun (WGS) entry which is preliminary data.</text>
</comment>
<protein>
    <submittedName>
        <fullName evidence="2">Uncharacterized protein</fullName>
    </submittedName>
</protein>
<gene>
    <name evidence="2" type="ORF">SPARVUS_LOCUS2933461</name>
</gene>
<dbReference type="Proteomes" id="UP001162483">
    <property type="component" value="Unassembled WGS sequence"/>
</dbReference>
<organism evidence="2 3">
    <name type="scientific">Staurois parvus</name>
    <dbReference type="NCBI Taxonomy" id="386267"/>
    <lineage>
        <taxon>Eukaryota</taxon>
        <taxon>Metazoa</taxon>
        <taxon>Chordata</taxon>
        <taxon>Craniata</taxon>
        <taxon>Vertebrata</taxon>
        <taxon>Euteleostomi</taxon>
        <taxon>Amphibia</taxon>
        <taxon>Batrachia</taxon>
        <taxon>Anura</taxon>
        <taxon>Neobatrachia</taxon>
        <taxon>Ranoidea</taxon>
        <taxon>Ranidae</taxon>
        <taxon>Staurois</taxon>
    </lineage>
</organism>
<dbReference type="EMBL" id="CATNWA010004137">
    <property type="protein sequence ID" value="CAI9547130.1"/>
    <property type="molecule type" value="Genomic_DNA"/>
</dbReference>
<accession>A0ABN9BHM9</accession>
<evidence type="ECO:0000256" key="1">
    <source>
        <dbReference type="SAM" id="MobiDB-lite"/>
    </source>
</evidence>
<evidence type="ECO:0000313" key="3">
    <source>
        <dbReference type="Proteomes" id="UP001162483"/>
    </source>
</evidence>
<proteinExistence type="predicted"/>
<sequence length="83" mass="8745">MQSRPPNTSNNSPSYSPFGQTPSQFNSAPPPPVHQMTNQLNNMQIGGYGPPSTSNSQMPPNPIMSGSFPSQPLAMVPGPHTAP</sequence>
<feature type="compositionally biased region" description="Low complexity" evidence="1">
    <location>
        <begin position="1"/>
        <end position="17"/>
    </location>
</feature>
<feature type="compositionally biased region" description="Polar residues" evidence="1">
    <location>
        <begin position="18"/>
        <end position="27"/>
    </location>
</feature>
<feature type="non-terminal residue" evidence="2">
    <location>
        <position position="83"/>
    </location>
</feature>
<feature type="region of interest" description="Disordered" evidence="1">
    <location>
        <begin position="1"/>
        <end position="83"/>
    </location>
</feature>
<reference evidence="2" key="1">
    <citation type="submission" date="2023-05" db="EMBL/GenBank/DDBJ databases">
        <authorList>
            <person name="Stuckert A."/>
        </authorList>
    </citation>
    <scope>NUCLEOTIDE SEQUENCE</scope>
</reference>
<feature type="compositionally biased region" description="Polar residues" evidence="1">
    <location>
        <begin position="35"/>
        <end position="44"/>
    </location>
</feature>